<evidence type="ECO:0000256" key="1">
    <source>
        <dbReference type="SAM" id="MobiDB-lite"/>
    </source>
</evidence>
<name>A0A1H5R7B0_9PSEU</name>
<evidence type="ECO:0000256" key="2">
    <source>
        <dbReference type="SAM" id="Phobius"/>
    </source>
</evidence>
<dbReference type="EMBL" id="FNUJ01000007">
    <property type="protein sequence ID" value="SEF34209.1"/>
    <property type="molecule type" value="Genomic_DNA"/>
</dbReference>
<sequence>MSRGKDGPEDVDATFAEIVADLRADGFGLPEDDTADKADAAGAPDKAGSGRGVESESRRTPDRPVEPPAADTPPEPGWRSGGTSWDTTMFSDDPAGDDEHYVPPEPPPLPRPKMGAFLILLLFLAGLFLLILPGAIGVGPTVATPLGILALATSIALLLLRVRQGPPPGADPSNGAQV</sequence>
<feature type="transmembrane region" description="Helical" evidence="2">
    <location>
        <begin position="142"/>
        <end position="160"/>
    </location>
</feature>
<gene>
    <name evidence="3" type="ORF">SAMN05421837_107258</name>
</gene>
<dbReference type="OrthoDB" id="5193869at2"/>
<reference evidence="4" key="1">
    <citation type="submission" date="2016-10" db="EMBL/GenBank/DDBJ databases">
        <authorList>
            <person name="Varghese N."/>
            <person name="Submissions S."/>
        </authorList>
    </citation>
    <scope>NUCLEOTIDE SEQUENCE [LARGE SCALE GENOMIC DNA]</scope>
    <source>
        <strain evidence="4">DSM 44654</strain>
    </source>
</reference>
<dbReference type="Proteomes" id="UP000198878">
    <property type="component" value="Unassembled WGS sequence"/>
</dbReference>
<proteinExistence type="predicted"/>
<evidence type="ECO:0000313" key="4">
    <source>
        <dbReference type="Proteomes" id="UP000198878"/>
    </source>
</evidence>
<keyword evidence="2" id="KW-1133">Transmembrane helix</keyword>
<feature type="region of interest" description="Disordered" evidence="1">
    <location>
        <begin position="26"/>
        <end position="108"/>
    </location>
</feature>
<feature type="compositionally biased region" description="Pro residues" evidence="1">
    <location>
        <begin position="66"/>
        <end position="76"/>
    </location>
</feature>
<dbReference type="AlphaFoldDB" id="A0A1H5R7B0"/>
<evidence type="ECO:0008006" key="5">
    <source>
        <dbReference type="Google" id="ProtNLM"/>
    </source>
</evidence>
<keyword evidence="2" id="KW-0472">Membrane</keyword>
<evidence type="ECO:0000313" key="3">
    <source>
        <dbReference type="EMBL" id="SEF34209.1"/>
    </source>
</evidence>
<dbReference type="STRING" id="218821.SAMN05421837_107258"/>
<feature type="compositionally biased region" description="Basic and acidic residues" evidence="1">
    <location>
        <begin position="53"/>
        <end position="65"/>
    </location>
</feature>
<keyword evidence="4" id="KW-1185">Reference proteome</keyword>
<feature type="transmembrane region" description="Helical" evidence="2">
    <location>
        <begin position="116"/>
        <end position="136"/>
    </location>
</feature>
<feature type="compositionally biased region" description="Polar residues" evidence="1">
    <location>
        <begin position="81"/>
        <end position="90"/>
    </location>
</feature>
<protein>
    <recommendedName>
        <fullName evidence="5">DUF308 domain-containing protein</fullName>
    </recommendedName>
</protein>
<accession>A0A1H5R7B0</accession>
<keyword evidence="2" id="KW-0812">Transmembrane</keyword>
<organism evidence="3 4">
    <name type="scientific">Amycolatopsis pretoriensis</name>
    <dbReference type="NCBI Taxonomy" id="218821"/>
    <lineage>
        <taxon>Bacteria</taxon>
        <taxon>Bacillati</taxon>
        <taxon>Actinomycetota</taxon>
        <taxon>Actinomycetes</taxon>
        <taxon>Pseudonocardiales</taxon>
        <taxon>Pseudonocardiaceae</taxon>
        <taxon>Amycolatopsis</taxon>
    </lineage>
</organism>
<dbReference type="RefSeq" id="WP_086678758.1">
    <property type="nucleotide sequence ID" value="NZ_FNUJ01000007.1"/>
</dbReference>